<evidence type="ECO:0000256" key="1">
    <source>
        <dbReference type="SAM" id="MobiDB-lite"/>
    </source>
</evidence>
<dbReference type="GO" id="GO:0003676">
    <property type="term" value="F:nucleic acid binding"/>
    <property type="evidence" value="ECO:0007669"/>
    <property type="project" value="InterPro"/>
</dbReference>
<feature type="domain" description="Reverse transcriptase Ty1/copia-type" evidence="2">
    <location>
        <begin position="227"/>
        <end position="268"/>
    </location>
</feature>
<sequence length="458" mass="52123">MVTGLQIAQALKIHRLIVRGDSKLVIEQIKGDCGVKSEILMKYYAKALTLTKGFEFLQLEHIPRAQNEHADHLSRDVSFFETIFAYDSFKLPPLPNDCLPIVPVNDVLDEPSPLSNVQTIPTHHTIVEEPSTSSTSSSNSTSDPNNISVSLPATRQSARPRKPVVWLNDYVLASVSDCDSLPLFTPTQISFLAKLSHVQEPYSYKQASLIKDWINAMNVELQALEKNKTWDLVDLPKEKKPFGCKWIYRVKCRPDGSVHKFKARLVAKAKNWFLHQLDINNAFLHGYLDEDIYMLPPQGYDKAICNQAYGFLQSSHDHCLLTYETAGCFLVLLVYVDDILVVGDSEHEIEPVKQFLHHEFTIKDLGQAKYFLGIEIARFAFGLMCILWKIQYFMSIQSNTKHIEIDCHVIRDQYKAGFVLRSHVSTKHQLADIFTKSLFASMATPMFFKMCFIPSESS</sequence>
<proteinExistence type="predicted"/>
<dbReference type="EMBL" id="BAABME010009014">
    <property type="protein sequence ID" value="GAA0174303.1"/>
    <property type="molecule type" value="Genomic_DNA"/>
</dbReference>
<feature type="region of interest" description="Disordered" evidence="1">
    <location>
        <begin position="127"/>
        <end position="155"/>
    </location>
</feature>
<dbReference type="InterPro" id="IPR036397">
    <property type="entry name" value="RNaseH_sf"/>
</dbReference>
<dbReference type="InterPro" id="IPR002156">
    <property type="entry name" value="RNaseH_domain"/>
</dbReference>
<evidence type="ECO:0000313" key="4">
    <source>
        <dbReference type="EMBL" id="GAA0174303.1"/>
    </source>
</evidence>
<evidence type="ECO:0000313" key="5">
    <source>
        <dbReference type="Proteomes" id="UP001454036"/>
    </source>
</evidence>
<evidence type="ECO:0000259" key="2">
    <source>
        <dbReference type="Pfam" id="PF07727"/>
    </source>
</evidence>
<comment type="caution">
    <text evidence="4">The sequence shown here is derived from an EMBL/GenBank/DDBJ whole genome shotgun (WGS) entry which is preliminary data.</text>
</comment>
<dbReference type="CDD" id="cd09279">
    <property type="entry name" value="RNase_HI_like"/>
    <property type="match status" value="1"/>
</dbReference>
<accession>A0AAV3RH61</accession>
<dbReference type="SUPFAM" id="SSF56672">
    <property type="entry name" value="DNA/RNA polymerases"/>
    <property type="match status" value="1"/>
</dbReference>
<feature type="domain" description="RNase H type-1" evidence="3">
    <location>
        <begin position="2"/>
        <end position="75"/>
    </location>
</feature>
<dbReference type="PANTHER" id="PTHR48475:SF1">
    <property type="entry name" value="RNASE H TYPE-1 DOMAIN-CONTAINING PROTEIN"/>
    <property type="match status" value="1"/>
</dbReference>
<dbReference type="Pfam" id="PF13456">
    <property type="entry name" value="RVT_3"/>
    <property type="match status" value="1"/>
</dbReference>
<dbReference type="InterPro" id="IPR013103">
    <property type="entry name" value="RVT_2"/>
</dbReference>
<dbReference type="SUPFAM" id="SSF53098">
    <property type="entry name" value="Ribonuclease H-like"/>
    <property type="match status" value="1"/>
</dbReference>
<gene>
    <name evidence="4" type="ORF">LIER_27724</name>
</gene>
<protein>
    <submittedName>
        <fullName evidence="4">Uncharacterized protein</fullName>
    </submittedName>
</protein>
<dbReference type="Proteomes" id="UP001454036">
    <property type="component" value="Unassembled WGS sequence"/>
</dbReference>
<dbReference type="AlphaFoldDB" id="A0AAV3RH61"/>
<dbReference type="InterPro" id="IPR043502">
    <property type="entry name" value="DNA/RNA_pol_sf"/>
</dbReference>
<reference evidence="4 5" key="1">
    <citation type="submission" date="2024-01" db="EMBL/GenBank/DDBJ databases">
        <title>The complete chloroplast genome sequence of Lithospermum erythrorhizon: insights into the phylogenetic relationship among Boraginaceae species and the maternal lineages of purple gromwells.</title>
        <authorList>
            <person name="Okada T."/>
            <person name="Watanabe K."/>
        </authorList>
    </citation>
    <scope>NUCLEOTIDE SEQUENCE [LARGE SCALE GENOMIC DNA]</scope>
</reference>
<dbReference type="PANTHER" id="PTHR48475">
    <property type="entry name" value="RIBONUCLEASE H"/>
    <property type="match status" value="1"/>
</dbReference>
<evidence type="ECO:0000259" key="3">
    <source>
        <dbReference type="Pfam" id="PF13456"/>
    </source>
</evidence>
<organism evidence="4 5">
    <name type="scientific">Lithospermum erythrorhizon</name>
    <name type="common">Purple gromwell</name>
    <name type="synonym">Lithospermum officinale var. erythrorhizon</name>
    <dbReference type="NCBI Taxonomy" id="34254"/>
    <lineage>
        <taxon>Eukaryota</taxon>
        <taxon>Viridiplantae</taxon>
        <taxon>Streptophyta</taxon>
        <taxon>Embryophyta</taxon>
        <taxon>Tracheophyta</taxon>
        <taxon>Spermatophyta</taxon>
        <taxon>Magnoliopsida</taxon>
        <taxon>eudicotyledons</taxon>
        <taxon>Gunneridae</taxon>
        <taxon>Pentapetalae</taxon>
        <taxon>asterids</taxon>
        <taxon>lamiids</taxon>
        <taxon>Boraginales</taxon>
        <taxon>Boraginaceae</taxon>
        <taxon>Boraginoideae</taxon>
        <taxon>Lithospermeae</taxon>
        <taxon>Lithospermum</taxon>
    </lineage>
</organism>
<dbReference type="Pfam" id="PF07727">
    <property type="entry name" value="RVT_2"/>
    <property type="match status" value="2"/>
</dbReference>
<name>A0AAV3RH61_LITER</name>
<feature type="compositionally biased region" description="Polar residues" evidence="1">
    <location>
        <begin position="143"/>
        <end position="155"/>
    </location>
</feature>
<dbReference type="GO" id="GO:0004523">
    <property type="term" value="F:RNA-DNA hybrid ribonuclease activity"/>
    <property type="evidence" value="ECO:0007669"/>
    <property type="project" value="InterPro"/>
</dbReference>
<feature type="compositionally biased region" description="Low complexity" evidence="1">
    <location>
        <begin position="131"/>
        <end position="142"/>
    </location>
</feature>
<dbReference type="InterPro" id="IPR012337">
    <property type="entry name" value="RNaseH-like_sf"/>
</dbReference>
<feature type="domain" description="Reverse transcriptase Ty1/copia-type" evidence="2">
    <location>
        <begin position="310"/>
        <end position="384"/>
    </location>
</feature>
<keyword evidence="5" id="KW-1185">Reference proteome</keyword>
<dbReference type="Gene3D" id="3.30.420.10">
    <property type="entry name" value="Ribonuclease H-like superfamily/Ribonuclease H"/>
    <property type="match status" value="1"/>
</dbReference>